<sequence length="318" mass="35156">MAFADLKNDFVFRRIFGTHPDILRGLLNDLLDRTGDQAIETIEYLPSEQLPVATGAKLSILDVRCKDRAGTWFVVEMQLIHVAGFINRVVYNGCKAYVDQLKAGEPYTKLTDVVAISICDFELWPDSEQDAQKLPRIPMLSRWYMTESISAGGRLPEHQEGKNKLLQVQYAFLELPKLPDRKPDTGALQWAWLFVHAPALTEVPADLPPGPHRQALELANEATFTPAELDAYRKVMDEIQQAREYGEAKEAEGFAKGEAAGLARAILTLLAARGVSVSASARAHIEACKDVVTLERWIARATTAATVEEILGATAARS</sequence>
<gene>
    <name evidence="1" type="ORF">SOCE26_004920</name>
</gene>
<organism evidence="1 2">
    <name type="scientific">Sorangium cellulosum</name>
    <name type="common">Polyangium cellulosum</name>
    <dbReference type="NCBI Taxonomy" id="56"/>
    <lineage>
        <taxon>Bacteria</taxon>
        <taxon>Pseudomonadati</taxon>
        <taxon>Myxococcota</taxon>
        <taxon>Polyangia</taxon>
        <taxon>Polyangiales</taxon>
        <taxon>Polyangiaceae</taxon>
        <taxon>Sorangium</taxon>
    </lineage>
</organism>
<dbReference type="EMBL" id="CP012673">
    <property type="protein sequence ID" value="AUX39110.1"/>
    <property type="molecule type" value="Genomic_DNA"/>
</dbReference>
<reference evidence="1 2" key="1">
    <citation type="submission" date="2015-09" db="EMBL/GenBank/DDBJ databases">
        <title>Sorangium comparison.</title>
        <authorList>
            <person name="Zaburannyi N."/>
            <person name="Bunk B."/>
            <person name="Overmann J."/>
            <person name="Mueller R."/>
        </authorList>
    </citation>
    <scope>NUCLEOTIDE SEQUENCE [LARGE SCALE GENOMIC DNA]</scope>
    <source>
        <strain evidence="1 2">So ce26</strain>
    </source>
</reference>
<name>A0A2L0EII8_SORCE</name>
<dbReference type="InterPro" id="IPR010106">
    <property type="entry name" value="RpnA"/>
</dbReference>
<evidence type="ECO:0000313" key="2">
    <source>
        <dbReference type="Proteomes" id="UP000238348"/>
    </source>
</evidence>
<accession>A0A2L0EII8</accession>
<dbReference type="PANTHER" id="PTHR41317">
    <property type="entry name" value="PD-(D_E)XK NUCLEASE FAMILY TRANSPOSASE"/>
    <property type="match status" value="1"/>
</dbReference>
<evidence type="ECO:0008006" key="3">
    <source>
        <dbReference type="Google" id="ProtNLM"/>
    </source>
</evidence>
<evidence type="ECO:0000313" key="1">
    <source>
        <dbReference type="EMBL" id="AUX39110.1"/>
    </source>
</evidence>
<dbReference type="AlphaFoldDB" id="A0A2L0EII8"/>
<dbReference type="Pfam" id="PF12784">
    <property type="entry name" value="PDDEXK_2"/>
    <property type="match status" value="1"/>
</dbReference>
<dbReference type="PANTHER" id="PTHR41317:SF1">
    <property type="entry name" value="PD-(D_E)XK NUCLEASE FAMILY TRANSPOSASE"/>
    <property type="match status" value="1"/>
</dbReference>
<dbReference type="NCBIfam" id="TIGR01784">
    <property type="entry name" value="T_den_put_tspse"/>
    <property type="match status" value="1"/>
</dbReference>
<protein>
    <recommendedName>
        <fullName evidence="3">Transposase</fullName>
    </recommendedName>
</protein>
<dbReference type="OrthoDB" id="5566984at2"/>
<dbReference type="Proteomes" id="UP000238348">
    <property type="component" value="Chromosome"/>
</dbReference>
<proteinExistence type="predicted"/>
<dbReference type="RefSeq" id="WP_104977128.1">
    <property type="nucleotide sequence ID" value="NZ_CP012673.1"/>
</dbReference>